<dbReference type="AlphaFoldDB" id="W9YD18"/>
<organism evidence="1 2">
    <name type="scientific">Capronia epimyces CBS 606.96</name>
    <dbReference type="NCBI Taxonomy" id="1182542"/>
    <lineage>
        <taxon>Eukaryota</taxon>
        <taxon>Fungi</taxon>
        <taxon>Dikarya</taxon>
        <taxon>Ascomycota</taxon>
        <taxon>Pezizomycotina</taxon>
        <taxon>Eurotiomycetes</taxon>
        <taxon>Chaetothyriomycetidae</taxon>
        <taxon>Chaetothyriales</taxon>
        <taxon>Herpotrichiellaceae</taxon>
        <taxon>Capronia</taxon>
    </lineage>
</organism>
<sequence length="236" mass="26415">MVAPRFYVVARVVGRDGALAPWRDRLAGLCAVSKTEPYSDSYYWGYDLDGEPDTIWGLEGYYHPIGFFIGHLSTDTFKEEMRKVDEDKLLRNVQGLGSPDYDLHHYDLAGGFVKRSDDKDADATDSFVAVVHFWAAAQGKRKQLLGVLADAADAVKDAEKSPAITVQSFAVLKELSDFTLATVYIRTRTQADWEKFQATKIWKDLLETVKPITAKQEVHRSQSFIGHIGQEAPANP</sequence>
<dbReference type="HOGENOM" id="CLU_106361_0_0_1"/>
<dbReference type="Gene3D" id="3.30.70.100">
    <property type="match status" value="1"/>
</dbReference>
<reference evidence="1 2" key="1">
    <citation type="submission" date="2013-03" db="EMBL/GenBank/DDBJ databases">
        <title>The Genome Sequence of Capronia epimyces CBS 606.96.</title>
        <authorList>
            <consortium name="The Broad Institute Genomics Platform"/>
            <person name="Cuomo C."/>
            <person name="de Hoog S."/>
            <person name="Gorbushina A."/>
            <person name="Walker B."/>
            <person name="Young S.K."/>
            <person name="Zeng Q."/>
            <person name="Gargeya S."/>
            <person name="Fitzgerald M."/>
            <person name="Haas B."/>
            <person name="Abouelleil A."/>
            <person name="Allen A.W."/>
            <person name="Alvarado L."/>
            <person name="Arachchi H.M."/>
            <person name="Berlin A.M."/>
            <person name="Chapman S.B."/>
            <person name="Gainer-Dewar J."/>
            <person name="Goldberg J."/>
            <person name="Griggs A."/>
            <person name="Gujja S."/>
            <person name="Hansen M."/>
            <person name="Howarth C."/>
            <person name="Imamovic A."/>
            <person name="Ireland A."/>
            <person name="Larimer J."/>
            <person name="McCowan C."/>
            <person name="Murphy C."/>
            <person name="Pearson M."/>
            <person name="Poon T.W."/>
            <person name="Priest M."/>
            <person name="Roberts A."/>
            <person name="Saif S."/>
            <person name="Shea T."/>
            <person name="Sisk P."/>
            <person name="Sykes S."/>
            <person name="Wortman J."/>
            <person name="Nusbaum C."/>
            <person name="Birren B."/>
        </authorList>
    </citation>
    <scope>NUCLEOTIDE SEQUENCE [LARGE SCALE GENOMIC DNA]</scope>
    <source>
        <strain evidence="1 2">CBS 606.96</strain>
    </source>
</reference>
<name>W9YD18_9EURO</name>
<comment type="caution">
    <text evidence="1">The sequence shown here is derived from an EMBL/GenBank/DDBJ whole genome shotgun (WGS) entry which is preliminary data.</text>
</comment>
<dbReference type="eggNOG" id="ENOG502RKHM">
    <property type="taxonomic scope" value="Eukaryota"/>
</dbReference>
<dbReference type="OrthoDB" id="3508947at2759"/>
<accession>W9YD18</accession>
<dbReference type="EMBL" id="AMGY01000003">
    <property type="protein sequence ID" value="EXJ87560.1"/>
    <property type="molecule type" value="Genomic_DNA"/>
</dbReference>
<dbReference type="InterPro" id="IPR011008">
    <property type="entry name" value="Dimeric_a/b-barrel"/>
</dbReference>
<dbReference type="RefSeq" id="XP_007732839.1">
    <property type="nucleotide sequence ID" value="XM_007734649.1"/>
</dbReference>
<evidence type="ECO:0008006" key="3">
    <source>
        <dbReference type="Google" id="ProtNLM"/>
    </source>
</evidence>
<dbReference type="Proteomes" id="UP000019478">
    <property type="component" value="Unassembled WGS sequence"/>
</dbReference>
<protein>
    <recommendedName>
        <fullName evidence="3">ABM domain-containing protein</fullName>
    </recommendedName>
</protein>
<evidence type="ECO:0000313" key="2">
    <source>
        <dbReference type="Proteomes" id="UP000019478"/>
    </source>
</evidence>
<proteinExistence type="predicted"/>
<evidence type="ECO:0000313" key="1">
    <source>
        <dbReference type="EMBL" id="EXJ87560.1"/>
    </source>
</evidence>
<keyword evidence="2" id="KW-1185">Reference proteome</keyword>
<dbReference type="SUPFAM" id="SSF54909">
    <property type="entry name" value="Dimeric alpha+beta barrel"/>
    <property type="match status" value="1"/>
</dbReference>
<dbReference type="GeneID" id="19168639"/>
<gene>
    <name evidence="1" type="ORF">A1O3_04520</name>
</gene>